<dbReference type="InterPro" id="IPR018731">
    <property type="entry name" value="Atg13_N"/>
</dbReference>
<evidence type="ECO:0000313" key="4">
    <source>
        <dbReference type="EMBL" id="KAE9466093.1"/>
    </source>
</evidence>
<protein>
    <recommendedName>
        <fullName evidence="3">Autophagy-related protein 13 N-terminal domain-containing protein</fullName>
    </recommendedName>
</protein>
<feature type="compositionally biased region" description="Low complexity" evidence="2">
    <location>
        <begin position="356"/>
        <end position="383"/>
    </location>
</feature>
<feature type="region of interest" description="Disordered" evidence="2">
    <location>
        <begin position="75"/>
        <end position="97"/>
    </location>
</feature>
<evidence type="ECO:0000256" key="2">
    <source>
        <dbReference type="SAM" id="MobiDB-lite"/>
    </source>
</evidence>
<evidence type="ECO:0000313" key="5">
    <source>
        <dbReference type="Proteomes" id="UP000428333"/>
    </source>
</evidence>
<dbReference type="AlphaFoldDB" id="A0A6A4M3V6"/>
<evidence type="ECO:0000259" key="3">
    <source>
        <dbReference type="Pfam" id="PF10033"/>
    </source>
</evidence>
<feature type="non-terminal residue" evidence="4">
    <location>
        <position position="1"/>
    </location>
</feature>
<dbReference type="PANTHER" id="PTHR13430:SF15">
    <property type="entry name" value="AUTOPHAGY-RELATED PROTEIN 13B"/>
    <property type="match status" value="1"/>
</dbReference>
<gene>
    <name evidence="4" type="ORF">C3L33_01962</name>
</gene>
<comment type="caution">
    <text evidence="4">The sequence shown here is derived from an EMBL/GenBank/DDBJ whole genome shotgun (WGS) entry which is preliminary data.</text>
</comment>
<dbReference type="Proteomes" id="UP000428333">
    <property type="component" value="Linkage Group LG01"/>
</dbReference>
<dbReference type="GO" id="GO:0034497">
    <property type="term" value="P:protein localization to phagophore assembly site"/>
    <property type="evidence" value="ECO:0007669"/>
    <property type="project" value="TreeGrafter"/>
</dbReference>
<dbReference type="InterPro" id="IPR036570">
    <property type="entry name" value="HORMA_dom_sf"/>
</dbReference>
<dbReference type="Pfam" id="PF10033">
    <property type="entry name" value="ATG13"/>
    <property type="match status" value="1"/>
</dbReference>
<feature type="region of interest" description="Disordered" evidence="2">
    <location>
        <begin position="495"/>
        <end position="522"/>
    </location>
</feature>
<dbReference type="Gene3D" id="3.30.900.10">
    <property type="entry name" value="HORMA domain"/>
    <property type="match status" value="1"/>
</dbReference>
<dbReference type="PANTHER" id="PTHR13430">
    <property type="match status" value="1"/>
</dbReference>
<keyword evidence="1" id="KW-0072">Autophagy</keyword>
<dbReference type="OrthoDB" id="70161at2759"/>
<dbReference type="InterPro" id="IPR040182">
    <property type="entry name" value="ATG13"/>
</dbReference>
<dbReference type="GO" id="GO:0005829">
    <property type="term" value="C:cytosol"/>
    <property type="evidence" value="ECO:0007669"/>
    <property type="project" value="TreeGrafter"/>
</dbReference>
<evidence type="ECO:0000256" key="1">
    <source>
        <dbReference type="ARBA" id="ARBA00023006"/>
    </source>
</evidence>
<proteinExistence type="predicted"/>
<feature type="compositionally biased region" description="Low complexity" evidence="2">
    <location>
        <begin position="500"/>
        <end position="516"/>
    </location>
</feature>
<keyword evidence="5" id="KW-1185">Reference proteome</keyword>
<accession>A0A6A4M3V6</accession>
<feature type="domain" description="Autophagy-related protein 13 N-terminal" evidence="3">
    <location>
        <begin position="53"/>
        <end position="294"/>
    </location>
</feature>
<dbReference type="GO" id="GO:1990316">
    <property type="term" value="C:Atg1/ULK1 kinase complex"/>
    <property type="evidence" value="ECO:0007669"/>
    <property type="project" value="InterPro"/>
</dbReference>
<feature type="region of interest" description="Disordered" evidence="2">
    <location>
        <begin position="351"/>
        <end position="420"/>
    </location>
</feature>
<feature type="region of interest" description="Disordered" evidence="2">
    <location>
        <begin position="437"/>
        <end position="474"/>
    </location>
</feature>
<dbReference type="GO" id="GO:0034727">
    <property type="term" value="P:piecemeal microautophagy of the nucleus"/>
    <property type="evidence" value="ECO:0007669"/>
    <property type="project" value="TreeGrafter"/>
</dbReference>
<sequence length="644" mass="71416">MCRQEHSRNPVDLLQSNRWTTFAHCCAEIFVSKSMASYHGHSQSEPAKMEQIITEFFTKSLQIILESRAPYASSRNYSGEQMMSSPSSSSSSSSSIKPRDKWFNLALRDCPGVRESTDFWRHSNLEPMVVDVILVKRPNSLDPLSNSPRRGLVRNASNDRFPSFWNADNDEFGFETKADKIIERWVVQYESRKSGRDSSSGTKRSSGTSSHILYKKSILLLRSLYAMIRLLPVYKLFRDLNSSSQVLTYNLSHRVSSFVEPFTRREESGMQRFEFTPVDTFCGRLCLSVLYRSSFSDVSAEPSTPITPQFIPDYVGSPLADRSKRFPSFSPFGRRHSWSYDLYAASPPSEFPSPSPTYSDSRVSVSKPSSHRLPPSSLPRYLPGTPPFKREHKTFDEFGPSPAFSPSTSPSPPASLHGNQIPTTLLRSESAPVSIPGFKVGGASSSNKGQILPPSPPFKGSRPSASRVERSSGLVQTNSIVDKFTFGKHETGRYSGVRISSSSSPQKSFSRSSSRLSLEDDFDDSEFSGPFIVDDDDLTDAGSRPGSFDQQAHIREPLEPGGFFQVKKSQDGAVSAHRLLKKAPPLRQDITNSIISSEETGVQNAASLGVVSSGLVLPKTTADALEELRGYTELKDLLLKQNLT</sequence>
<organism evidence="4 5">
    <name type="scientific">Rhododendron williamsianum</name>
    <dbReference type="NCBI Taxonomy" id="262921"/>
    <lineage>
        <taxon>Eukaryota</taxon>
        <taxon>Viridiplantae</taxon>
        <taxon>Streptophyta</taxon>
        <taxon>Embryophyta</taxon>
        <taxon>Tracheophyta</taxon>
        <taxon>Spermatophyta</taxon>
        <taxon>Magnoliopsida</taxon>
        <taxon>eudicotyledons</taxon>
        <taxon>Gunneridae</taxon>
        <taxon>Pentapetalae</taxon>
        <taxon>asterids</taxon>
        <taxon>Ericales</taxon>
        <taxon>Ericaceae</taxon>
        <taxon>Ericoideae</taxon>
        <taxon>Rhodoreae</taxon>
        <taxon>Rhododendron</taxon>
    </lineage>
</organism>
<name>A0A6A4M3V6_9ERIC</name>
<feature type="compositionally biased region" description="Low complexity" evidence="2">
    <location>
        <begin position="84"/>
        <end position="95"/>
    </location>
</feature>
<dbReference type="GO" id="GO:0000423">
    <property type="term" value="P:mitophagy"/>
    <property type="evidence" value="ECO:0007669"/>
    <property type="project" value="TreeGrafter"/>
</dbReference>
<reference evidence="4 5" key="1">
    <citation type="journal article" date="2019" name="Genome Biol. Evol.">
        <title>The Rhododendron genome and chromosomal organization provide insight into shared whole-genome duplications across the heath family (Ericaceae).</title>
        <authorList>
            <person name="Soza V.L."/>
            <person name="Lindsley D."/>
            <person name="Waalkes A."/>
            <person name="Ramage E."/>
            <person name="Patwardhan R.P."/>
            <person name="Burton J.N."/>
            <person name="Adey A."/>
            <person name="Kumar A."/>
            <person name="Qiu R."/>
            <person name="Shendure J."/>
            <person name="Hall B."/>
        </authorList>
    </citation>
    <scope>NUCLEOTIDE SEQUENCE [LARGE SCALE GENOMIC DNA]</scope>
    <source>
        <strain evidence="4">RSF 1966-606</strain>
    </source>
</reference>
<dbReference type="GO" id="GO:0000407">
    <property type="term" value="C:phagophore assembly site"/>
    <property type="evidence" value="ECO:0007669"/>
    <property type="project" value="TreeGrafter"/>
</dbReference>
<dbReference type="EMBL" id="QEFC01000104">
    <property type="protein sequence ID" value="KAE9466093.1"/>
    <property type="molecule type" value="Genomic_DNA"/>
</dbReference>